<name>A0A645CLX7_9ZZZZ</name>
<keyword evidence="1" id="KW-1133">Transmembrane helix</keyword>
<organism evidence="2">
    <name type="scientific">bioreactor metagenome</name>
    <dbReference type="NCBI Taxonomy" id="1076179"/>
    <lineage>
        <taxon>unclassified sequences</taxon>
        <taxon>metagenomes</taxon>
        <taxon>ecological metagenomes</taxon>
    </lineage>
</organism>
<evidence type="ECO:0000313" key="2">
    <source>
        <dbReference type="EMBL" id="MPM77782.1"/>
    </source>
</evidence>
<dbReference type="EMBL" id="VSSQ01028175">
    <property type="protein sequence ID" value="MPM77782.1"/>
    <property type="molecule type" value="Genomic_DNA"/>
</dbReference>
<sequence>MPIQPSFTRYYWIALLAAFAVWLAISLHFPLSESFGVFALVTGLGSAYVYSFEFGRLMGFLKVHAPSQYAELQDIPLFETLAFVHPRMHRKLWVPVNAPLRPRDTAFRVYRSAWIFSALTIGALLLLVNTLK</sequence>
<keyword evidence="1" id="KW-0472">Membrane</keyword>
<keyword evidence="1" id="KW-0812">Transmembrane</keyword>
<gene>
    <name evidence="2" type="ORF">SDC9_124790</name>
</gene>
<reference evidence="2" key="1">
    <citation type="submission" date="2019-08" db="EMBL/GenBank/DDBJ databases">
        <authorList>
            <person name="Kucharzyk K."/>
            <person name="Murdoch R.W."/>
            <person name="Higgins S."/>
            <person name="Loffler F."/>
        </authorList>
    </citation>
    <scope>NUCLEOTIDE SEQUENCE</scope>
</reference>
<feature type="transmembrane region" description="Helical" evidence="1">
    <location>
        <begin position="12"/>
        <end position="29"/>
    </location>
</feature>
<accession>A0A645CLX7</accession>
<comment type="caution">
    <text evidence="2">The sequence shown here is derived from an EMBL/GenBank/DDBJ whole genome shotgun (WGS) entry which is preliminary data.</text>
</comment>
<protein>
    <submittedName>
        <fullName evidence="2">Uncharacterized protein</fullName>
    </submittedName>
</protein>
<proteinExistence type="predicted"/>
<evidence type="ECO:0000256" key="1">
    <source>
        <dbReference type="SAM" id="Phobius"/>
    </source>
</evidence>
<feature type="transmembrane region" description="Helical" evidence="1">
    <location>
        <begin position="35"/>
        <end position="52"/>
    </location>
</feature>
<feature type="transmembrane region" description="Helical" evidence="1">
    <location>
        <begin position="109"/>
        <end position="128"/>
    </location>
</feature>
<dbReference type="AlphaFoldDB" id="A0A645CLX7"/>